<protein>
    <recommendedName>
        <fullName evidence="4">JmjC domain-containing protein</fullName>
    </recommendedName>
</protein>
<feature type="compositionally biased region" description="Low complexity" evidence="1">
    <location>
        <begin position="167"/>
        <end position="181"/>
    </location>
</feature>
<sequence>MPDSAQATHLLAKDEFGILVQESHGKKRTRLSIGIREDEGSPWKKVGLQRSVVRSTNNEGRRSTKGVQIESSIGGQVSLGSADTTIDTSNVCPESEDGVEDGAGNKTENEAEDQAQDANGETAPNTPQAAPQETIASNSASSKPTVHESESTPRATPISTPIPTPETTPATSSAADSSEPPQGTYAALTPAFDCSDSVEYLSGYWVDKHLAALVTYAEETDEPVEKAWLLGSKCPKVYCDGGGLIGNTTNELDADLLCLSAEAFDRKARNREWKPQVPILLKQDLLDKGAYTLDESYVRLQRRYSDAKLQAYWGSKDFAKGAGRNHLGLNAIDLRPLINVDRPMFTRLGRYKLLEDLTESVRGGGNPGKQQETIKVVQGGGEVLEASARTEMRPNDMASCIQFALLAHKGAFSGSHVDIAAGTFVRQVAGDLKFWMYVKSSDMNVKDWEDLNREGCHWLPGGKSFLAPLEEDDVLIMPPGPKLVHAVSTPSPSYMEGGMFWDECNIVQILESVHWICEHQAATNEAIPYQLSEVLVRLWRLLEVEKAEFRNGEQGKMLNKTFQGLRSKFKQLGCYCKNCALDDCPCDLKSRRCTRLCEGHPYLPDSKHSCMKEKMGEASDAEKGV</sequence>
<keyword evidence="3" id="KW-1185">Reference proteome</keyword>
<feature type="compositionally biased region" description="Polar residues" evidence="1">
    <location>
        <begin position="65"/>
        <end position="92"/>
    </location>
</feature>
<accession>A0AAE0TSH1</accession>
<proteinExistence type="predicted"/>
<evidence type="ECO:0000313" key="2">
    <source>
        <dbReference type="EMBL" id="KAK3670758.1"/>
    </source>
</evidence>
<feature type="compositionally biased region" description="Polar residues" evidence="1">
    <location>
        <begin position="116"/>
        <end position="144"/>
    </location>
</feature>
<name>A0AAE0TSH1_9PEZI</name>
<organism evidence="2 3">
    <name type="scientific">Recurvomyces mirabilis</name>
    <dbReference type="NCBI Taxonomy" id="574656"/>
    <lineage>
        <taxon>Eukaryota</taxon>
        <taxon>Fungi</taxon>
        <taxon>Dikarya</taxon>
        <taxon>Ascomycota</taxon>
        <taxon>Pezizomycotina</taxon>
        <taxon>Dothideomycetes</taxon>
        <taxon>Dothideomycetidae</taxon>
        <taxon>Mycosphaerellales</taxon>
        <taxon>Teratosphaeriaceae</taxon>
        <taxon>Recurvomyces</taxon>
    </lineage>
</organism>
<reference evidence="2" key="1">
    <citation type="submission" date="2023-07" db="EMBL/GenBank/DDBJ databases">
        <title>Black Yeasts Isolated from many extreme environments.</title>
        <authorList>
            <person name="Coleine C."/>
            <person name="Stajich J.E."/>
            <person name="Selbmann L."/>
        </authorList>
    </citation>
    <scope>NUCLEOTIDE SEQUENCE</scope>
    <source>
        <strain evidence="2">CCFEE 5485</strain>
    </source>
</reference>
<dbReference type="Gene3D" id="2.60.120.650">
    <property type="entry name" value="Cupin"/>
    <property type="match status" value="1"/>
</dbReference>
<evidence type="ECO:0008006" key="4">
    <source>
        <dbReference type="Google" id="ProtNLM"/>
    </source>
</evidence>
<gene>
    <name evidence="2" type="ORF">LTR78_009330</name>
</gene>
<dbReference type="SUPFAM" id="SSF51197">
    <property type="entry name" value="Clavaminate synthase-like"/>
    <property type="match status" value="1"/>
</dbReference>
<comment type="caution">
    <text evidence="2">The sequence shown here is derived from an EMBL/GenBank/DDBJ whole genome shotgun (WGS) entry which is preliminary data.</text>
</comment>
<dbReference type="EMBL" id="JAUTXT010000051">
    <property type="protein sequence ID" value="KAK3670758.1"/>
    <property type="molecule type" value="Genomic_DNA"/>
</dbReference>
<evidence type="ECO:0000256" key="1">
    <source>
        <dbReference type="SAM" id="MobiDB-lite"/>
    </source>
</evidence>
<feature type="region of interest" description="Disordered" evidence="1">
    <location>
        <begin position="50"/>
        <end position="184"/>
    </location>
</feature>
<dbReference type="AlphaFoldDB" id="A0AAE0TSH1"/>
<dbReference type="Proteomes" id="UP001274830">
    <property type="component" value="Unassembled WGS sequence"/>
</dbReference>
<evidence type="ECO:0000313" key="3">
    <source>
        <dbReference type="Proteomes" id="UP001274830"/>
    </source>
</evidence>